<dbReference type="Proteomes" id="UP000681720">
    <property type="component" value="Unassembled WGS sequence"/>
</dbReference>
<evidence type="ECO:0000313" key="1">
    <source>
        <dbReference type="EMBL" id="CAF5216594.1"/>
    </source>
</evidence>
<sequence length="79" mass="7639">MAPLAEAQVPVKATLKEKINNILNHRPCGWLQCGGGYGGGDAGGYGPNFGGGYGGGDAGAYGANFGGGYDGGDPGAYGA</sequence>
<comment type="caution">
    <text evidence="1">The sequence shown here is derived from an EMBL/GenBank/DDBJ whole genome shotgun (WGS) entry which is preliminary data.</text>
</comment>
<reference evidence="1" key="1">
    <citation type="submission" date="2021-02" db="EMBL/GenBank/DDBJ databases">
        <authorList>
            <person name="Nowell W R."/>
        </authorList>
    </citation>
    <scope>NUCLEOTIDE SEQUENCE</scope>
</reference>
<proteinExistence type="predicted"/>
<organism evidence="1 2">
    <name type="scientific">Rotaria magnacalcarata</name>
    <dbReference type="NCBI Taxonomy" id="392030"/>
    <lineage>
        <taxon>Eukaryota</taxon>
        <taxon>Metazoa</taxon>
        <taxon>Spiralia</taxon>
        <taxon>Gnathifera</taxon>
        <taxon>Rotifera</taxon>
        <taxon>Eurotatoria</taxon>
        <taxon>Bdelloidea</taxon>
        <taxon>Philodinida</taxon>
        <taxon>Philodinidae</taxon>
        <taxon>Rotaria</taxon>
    </lineage>
</organism>
<protein>
    <submittedName>
        <fullName evidence="1">Uncharacterized protein</fullName>
    </submittedName>
</protein>
<name>A0A8S3JIY5_9BILA</name>
<dbReference type="EMBL" id="CAJOBJ010358832">
    <property type="protein sequence ID" value="CAF5216594.1"/>
    <property type="molecule type" value="Genomic_DNA"/>
</dbReference>
<accession>A0A8S3JIY5</accession>
<dbReference type="AlphaFoldDB" id="A0A8S3JIY5"/>
<evidence type="ECO:0000313" key="2">
    <source>
        <dbReference type="Proteomes" id="UP000681720"/>
    </source>
</evidence>
<feature type="non-terminal residue" evidence="1">
    <location>
        <position position="1"/>
    </location>
</feature>
<gene>
    <name evidence="1" type="ORF">GIL414_LOCUS81960</name>
</gene>